<dbReference type="AlphaFoldDB" id="A0A3L6N2V7"/>
<accession>A0A3L6N2V7</accession>
<evidence type="ECO:0000313" key="2">
    <source>
        <dbReference type="Proteomes" id="UP000270866"/>
    </source>
</evidence>
<protein>
    <submittedName>
        <fullName evidence="1">Uncharacterized protein</fullName>
    </submittedName>
</protein>
<evidence type="ECO:0000313" key="1">
    <source>
        <dbReference type="EMBL" id="RKK10920.1"/>
    </source>
</evidence>
<dbReference type="EMBL" id="MRCU01000010">
    <property type="protein sequence ID" value="RKK10920.1"/>
    <property type="molecule type" value="Genomic_DNA"/>
</dbReference>
<comment type="caution">
    <text evidence="1">The sequence shown here is derived from an EMBL/GenBank/DDBJ whole genome shotgun (WGS) entry which is preliminary data.</text>
</comment>
<proteinExistence type="predicted"/>
<sequence>MIRRALRLKTSIELLLIKYKAQWEDENRSKKTGQVTQAKLAKKPRILRDENQLTDKDWEVLYHLEAILTVFETVVKTLEGDGHIRRRKQGWTAPTAISGT</sequence>
<name>A0A3L6N2V7_FUSOX</name>
<organism evidence="1 2">
    <name type="scientific">Fusarium oxysporum f. sp. cepae</name>
    <dbReference type="NCBI Taxonomy" id="396571"/>
    <lineage>
        <taxon>Eukaryota</taxon>
        <taxon>Fungi</taxon>
        <taxon>Dikarya</taxon>
        <taxon>Ascomycota</taxon>
        <taxon>Pezizomycotina</taxon>
        <taxon>Sordariomycetes</taxon>
        <taxon>Hypocreomycetidae</taxon>
        <taxon>Hypocreales</taxon>
        <taxon>Nectriaceae</taxon>
        <taxon>Fusarium</taxon>
        <taxon>Fusarium oxysporum species complex</taxon>
    </lineage>
</organism>
<dbReference type="Proteomes" id="UP000270866">
    <property type="component" value="Unassembled WGS sequence"/>
</dbReference>
<reference evidence="1 2" key="1">
    <citation type="journal article" date="2018" name="Sci. Rep.">
        <title>Characterisation of pathogen-specific regions and novel effector candidates in Fusarium oxysporum f. sp. cepae.</title>
        <authorList>
            <person name="Armitage A.D."/>
            <person name="Taylor A."/>
            <person name="Sobczyk M.K."/>
            <person name="Baxter L."/>
            <person name="Greenfield B.P."/>
            <person name="Bates H.J."/>
            <person name="Wilson F."/>
            <person name="Jackson A.C."/>
            <person name="Ott S."/>
            <person name="Harrison R.J."/>
            <person name="Clarkson J.P."/>
        </authorList>
    </citation>
    <scope>NUCLEOTIDE SEQUENCE [LARGE SCALE GENOMIC DNA]</scope>
    <source>
        <strain evidence="1 2">FoC_Fus2</strain>
    </source>
</reference>
<gene>
    <name evidence="1" type="ORF">BFJ65_g14914</name>
</gene>